<proteinExistence type="predicted"/>
<accession>R4XDV0</accession>
<evidence type="ECO:0000313" key="2">
    <source>
        <dbReference type="EMBL" id="CCG82595.1"/>
    </source>
</evidence>
<gene>
    <name evidence="2" type="ORF">TAPDE_002627</name>
</gene>
<sequence>MQFAPKRESVLQTIVKSVECALRGPQSLHRHIQLSSELEMNSISRTTVSKTIDLATSYFGPFGAALEVVALVQNLLPEAVATRIRDPMKAEHIAKRATLRKRLGCFMTTDTELVEHLGYDTVLGIREALYRRLIIEDKLLLRLLRRKSYSIEELLDNKSLVSHTDLERLWTATALINPATLRDALIDLAYHSGKTVSRDSTNQDRSFESLPVKSWKVLHLIMGSRMNFADVYFLCATAQEFMSTMVLATFHESQFASLLPRGRTGTEPLILCMRALGIFVTYWSLMDGRELVVGLMENNSSTRTFARTISNKSNISIRIRYFNGTVFRNDESLEDLDHGDCNEEPKAIRVNLEGVDGQPIRELYRRTDQEFRDGFEIRLAPKNNGGDKSDAWKLDLLHDLALIQTGRRDVCAALDYSFDKIRRQSCTTADLSFLSNRRRFSITQKSLTELKNNFSQCTLAVPNKRSRSQSTNDQDPPPSKARLSRHLPFPGSVEFQHRNTRPTNFGTGKIPDEFDKTDQNVPETRRQRLAKSKFREHLSLSTEVTLSNIATDIQHYKSRVQGRA</sequence>
<comment type="caution">
    <text evidence="2">The sequence shown here is derived from an EMBL/GenBank/DDBJ whole genome shotgun (WGS) entry which is preliminary data.</text>
</comment>
<dbReference type="EMBL" id="CAHR02000091">
    <property type="protein sequence ID" value="CCG82595.1"/>
    <property type="molecule type" value="Genomic_DNA"/>
</dbReference>
<evidence type="ECO:0000256" key="1">
    <source>
        <dbReference type="SAM" id="MobiDB-lite"/>
    </source>
</evidence>
<protein>
    <submittedName>
        <fullName evidence="2">Uncharacterized protein</fullName>
    </submittedName>
</protein>
<organism evidence="2 3">
    <name type="scientific">Taphrina deformans (strain PYCC 5710 / ATCC 11124 / CBS 356.35 / IMI 108563 / JCM 9778 / NBRC 8474)</name>
    <name type="common">Peach leaf curl fungus</name>
    <name type="synonym">Lalaria deformans</name>
    <dbReference type="NCBI Taxonomy" id="1097556"/>
    <lineage>
        <taxon>Eukaryota</taxon>
        <taxon>Fungi</taxon>
        <taxon>Dikarya</taxon>
        <taxon>Ascomycota</taxon>
        <taxon>Taphrinomycotina</taxon>
        <taxon>Taphrinomycetes</taxon>
        <taxon>Taphrinales</taxon>
        <taxon>Taphrinaceae</taxon>
        <taxon>Taphrina</taxon>
    </lineage>
</organism>
<reference evidence="2 3" key="1">
    <citation type="journal article" date="2013" name="MBio">
        <title>Genome sequencing of the plant pathogen Taphrina deformans, the causal agent of peach leaf curl.</title>
        <authorList>
            <person name="Cisse O.H."/>
            <person name="Almeida J.M.G.C.F."/>
            <person name="Fonseca A."/>
            <person name="Kumar A.A."/>
            <person name="Salojaervi J."/>
            <person name="Overmyer K."/>
            <person name="Hauser P.M."/>
            <person name="Pagni M."/>
        </authorList>
    </citation>
    <scope>NUCLEOTIDE SEQUENCE [LARGE SCALE GENOMIC DNA]</scope>
    <source>
        <strain evidence="3">PYCC 5710 / ATCC 11124 / CBS 356.35 / IMI 108563 / JCM 9778 / NBRC 8474</strain>
    </source>
</reference>
<dbReference type="AlphaFoldDB" id="R4XDV0"/>
<name>R4XDV0_TAPDE</name>
<feature type="region of interest" description="Disordered" evidence="1">
    <location>
        <begin position="460"/>
        <end position="517"/>
    </location>
</feature>
<dbReference type="VEuPathDB" id="FungiDB:TAPDE_002627"/>
<evidence type="ECO:0000313" key="3">
    <source>
        <dbReference type="Proteomes" id="UP000013776"/>
    </source>
</evidence>
<dbReference type="Proteomes" id="UP000013776">
    <property type="component" value="Unassembled WGS sequence"/>
</dbReference>
<keyword evidence="3" id="KW-1185">Reference proteome</keyword>